<dbReference type="Proteomes" id="UP001210211">
    <property type="component" value="Unassembled WGS sequence"/>
</dbReference>
<dbReference type="AlphaFoldDB" id="A0AAD6EK87"/>
<feature type="compositionally biased region" description="Polar residues" evidence="1">
    <location>
        <begin position="52"/>
        <end position="66"/>
    </location>
</feature>
<dbReference type="GO" id="GO:0010073">
    <property type="term" value="P:meristem maintenance"/>
    <property type="evidence" value="ECO:0007669"/>
    <property type="project" value="InterPro"/>
</dbReference>
<dbReference type="PANTHER" id="PTHR46033">
    <property type="entry name" value="PROTEIN MAIN-LIKE 2"/>
    <property type="match status" value="1"/>
</dbReference>
<feature type="compositionally biased region" description="Low complexity" evidence="1">
    <location>
        <begin position="78"/>
        <end position="87"/>
    </location>
</feature>
<evidence type="ECO:0000313" key="3">
    <source>
        <dbReference type="EMBL" id="KAJ3687495.1"/>
    </source>
</evidence>
<feature type="compositionally biased region" description="Basic residues" evidence="1">
    <location>
        <begin position="68"/>
        <end position="77"/>
    </location>
</feature>
<name>A0AAD6EK87_9POAL</name>
<proteinExistence type="predicted"/>
<organism evidence="3 4">
    <name type="scientific">Rhynchospora tenuis</name>
    <dbReference type="NCBI Taxonomy" id="198213"/>
    <lineage>
        <taxon>Eukaryota</taxon>
        <taxon>Viridiplantae</taxon>
        <taxon>Streptophyta</taxon>
        <taxon>Embryophyta</taxon>
        <taxon>Tracheophyta</taxon>
        <taxon>Spermatophyta</taxon>
        <taxon>Magnoliopsida</taxon>
        <taxon>Liliopsida</taxon>
        <taxon>Poales</taxon>
        <taxon>Cyperaceae</taxon>
        <taxon>Cyperoideae</taxon>
        <taxon>Rhynchosporeae</taxon>
        <taxon>Rhynchospora</taxon>
    </lineage>
</organism>
<gene>
    <name evidence="3" type="ORF">LUZ61_016659</name>
</gene>
<evidence type="ECO:0000259" key="2">
    <source>
        <dbReference type="Pfam" id="PF10536"/>
    </source>
</evidence>
<evidence type="ECO:0000256" key="1">
    <source>
        <dbReference type="SAM" id="MobiDB-lite"/>
    </source>
</evidence>
<feature type="domain" description="Aminotransferase-like plant mobile" evidence="2">
    <location>
        <begin position="142"/>
        <end position="510"/>
    </location>
</feature>
<comment type="caution">
    <text evidence="3">The sequence shown here is derived from an EMBL/GenBank/DDBJ whole genome shotgun (WGS) entry which is preliminary data.</text>
</comment>
<dbReference type="InterPro" id="IPR019557">
    <property type="entry name" value="AminoTfrase-like_pln_mobile"/>
</dbReference>
<keyword evidence="4" id="KW-1185">Reference proteome</keyword>
<sequence>MPTERHTDFTRPSQLVQQPPPDPQRVLYLPKSAHRSSTITAQMSYAHDVAGPSSSAPPIESSTVSTLRVRRRRRRNSRPNPYNVNPVERQTNEENEQILFLTCDEHLCGLSIEEREKYLEMRSHKLSIKIDKRIHGRLQKLGLIHISKLKHVNVDMALLKAMTEFWRPETHTFHFPVGEMTVTLKDVQYLYGLRTEGYPLTGKTGGRNVWDDLINSQLFPSANSSWARETKGIGKHIRLKWLRENCKNWLTVDASDDELDRYTRAVALEIFGTLMFPDTTQDSGDLNENRNWNLGGATLACLYRALDRAAMRFKTVTGPWMLLLYWAWTYLPVCRPTVAPVEGLGELDIDSCPPFGRKWGEARSFSKTNHRGAVEYARDHLAILEVQDVNWSPYEKDREKMPRVAQLGSRADHVRMPLICYHIVAYYYPERCRHQCGLYQFVPPPLPVSWHTMRNLLNFDRGSYRDNANWSTIFSTAYAAWTDEALDSQQVESRPWSETETETVRYFRWLRRWGGSELPTPREEAEARIRRLEQVPISQRQYASMGSKMHRMGNYALKNALHALGLVVKKGCRRVGKAILINCRAQLEAASMPLRMEDLLQERGLPTKIEDIPDSGDESATPHANIPTDLEAEELVNPDGGLNTGRLDDILGPRTGFHPYVVPTQVTVSGPTPTQAAGSAPYSS</sequence>
<accession>A0AAD6EK87</accession>
<dbReference type="Pfam" id="PF10536">
    <property type="entry name" value="PMD"/>
    <property type="match status" value="1"/>
</dbReference>
<dbReference type="EMBL" id="JAMRDG010000002">
    <property type="protein sequence ID" value="KAJ3687495.1"/>
    <property type="molecule type" value="Genomic_DNA"/>
</dbReference>
<reference evidence="3 4" key="1">
    <citation type="journal article" date="2022" name="Cell">
        <title>Repeat-based holocentromeres influence genome architecture and karyotype evolution.</title>
        <authorList>
            <person name="Hofstatter P.G."/>
            <person name="Thangavel G."/>
            <person name="Lux T."/>
            <person name="Neumann P."/>
            <person name="Vondrak T."/>
            <person name="Novak P."/>
            <person name="Zhang M."/>
            <person name="Costa L."/>
            <person name="Castellani M."/>
            <person name="Scott A."/>
            <person name="Toegelov H."/>
            <person name="Fuchs J."/>
            <person name="Mata-Sucre Y."/>
            <person name="Dias Y."/>
            <person name="Vanzela A.L.L."/>
            <person name="Huettel B."/>
            <person name="Almeida C.C.S."/>
            <person name="Simkova H."/>
            <person name="Souza G."/>
            <person name="Pedrosa-Harand A."/>
            <person name="Macas J."/>
            <person name="Mayer K.F.X."/>
            <person name="Houben A."/>
            <person name="Marques A."/>
        </authorList>
    </citation>
    <scope>NUCLEOTIDE SEQUENCE [LARGE SCALE GENOMIC DNA]</scope>
    <source>
        <strain evidence="3">RhyTen1mFocal</strain>
    </source>
</reference>
<feature type="region of interest" description="Disordered" evidence="1">
    <location>
        <begin position="48"/>
        <end position="87"/>
    </location>
</feature>
<evidence type="ECO:0000313" key="4">
    <source>
        <dbReference type="Proteomes" id="UP001210211"/>
    </source>
</evidence>
<dbReference type="InterPro" id="IPR044824">
    <property type="entry name" value="MAIN-like"/>
</dbReference>
<dbReference type="PANTHER" id="PTHR46033:SF71">
    <property type="entry name" value="OS11G0534500 PROTEIN"/>
    <property type="match status" value="1"/>
</dbReference>
<protein>
    <recommendedName>
        <fullName evidence="2">Aminotransferase-like plant mobile domain-containing protein</fullName>
    </recommendedName>
</protein>
<feature type="region of interest" description="Disordered" evidence="1">
    <location>
        <begin position="1"/>
        <end position="26"/>
    </location>
</feature>